<sequence length="433" mass="45835">MRTRSAVSAVLVGIVLLVVAAAATYTVVTDRSAVTVSTSMPPGTGSRAGSIEAALQRLADVPGDHRTWAELGGAYVEQARLTADPSHYAEADDALAESLRLRPDGNDAALTALGALANARHEFRAAAGFAERALEANPYSAAAWGVLTDARTQLGDRAGATEAVQRMLDLRPGVASFTRASYDAELRGDTATARSALEQALDMATNPADEAFAHGYLGELALSAGDLDEAERQFAAGMALVADDPLLLMGKAHVAASRGEVELAMRTYRQAVATQPLAEHLVEFGEFLLLIGEEDEARVQFDLAQEVQQRFASYDMNVDLDIALFEAEHGDPAAAVAAARAEFDRRQNGETHDALAWALHSAGDDAQALEHARAATELTADPQFLYHRGVIEAALGMDDEARGSVTAALEGGPYFSPLHASRAETLLASLSRR</sequence>
<dbReference type="InterPro" id="IPR011990">
    <property type="entry name" value="TPR-like_helical_dom_sf"/>
</dbReference>
<dbReference type="AlphaFoldDB" id="A0A6J4HPZ2"/>
<proteinExistence type="predicted"/>
<dbReference type="PANTHER" id="PTHR44366">
    <property type="entry name" value="UDP-N-ACETYLGLUCOSAMINE--PEPTIDE N-ACETYLGLUCOSAMINYLTRANSFERASE 110 KDA SUBUNIT"/>
    <property type="match status" value="1"/>
</dbReference>
<dbReference type="GO" id="GO:0006493">
    <property type="term" value="P:protein O-linked glycosylation"/>
    <property type="evidence" value="ECO:0007669"/>
    <property type="project" value="InterPro"/>
</dbReference>
<dbReference type="EMBL" id="CADCTI010000087">
    <property type="protein sequence ID" value="CAA9228633.1"/>
    <property type="molecule type" value="Genomic_DNA"/>
</dbReference>
<reference evidence="1" key="1">
    <citation type="submission" date="2020-02" db="EMBL/GenBank/DDBJ databases">
        <authorList>
            <person name="Meier V. D."/>
        </authorList>
    </citation>
    <scope>NUCLEOTIDE SEQUENCE</scope>
    <source>
        <strain evidence="1">AVDCRST_MAG57</strain>
    </source>
</reference>
<dbReference type="Gene3D" id="1.25.40.10">
    <property type="entry name" value="Tetratricopeptide repeat domain"/>
    <property type="match status" value="3"/>
</dbReference>
<protein>
    <submittedName>
        <fullName evidence="1">Uncharacterized protein</fullName>
    </submittedName>
</protein>
<dbReference type="SUPFAM" id="SSF48452">
    <property type="entry name" value="TPR-like"/>
    <property type="match status" value="2"/>
</dbReference>
<gene>
    <name evidence="1" type="ORF">AVDCRST_MAG57-1047</name>
</gene>
<organism evidence="1">
    <name type="scientific">uncultured Blastococcus sp</name>
    <dbReference type="NCBI Taxonomy" id="217144"/>
    <lineage>
        <taxon>Bacteria</taxon>
        <taxon>Bacillati</taxon>
        <taxon>Actinomycetota</taxon>
        <taxon>Actinomycetes</taxon>
        <taxon>Geodermatophilales</taxon>
        <taxon>Geodermatophilaceae</taxon>
        <taxon>Blastococcus</taxon>
        <taxon>environmental samples</taxon>
    </lineage>
</organism>
<dbReference type="PANTHER" id="PTHR44366:SF1">
    <property type="entry name" value="UDP-N-ACETYLGLUCOSAMINE--PEPTIDE N-ACETYLGLUCOSAMINYLTRANSFERASE 110 KDA SUBUNIT"/>
    <property type="match status" value="1"/>
</dbReference>
<accession>A0A6J4HPZ2</accession>
<dbReference type="SMART" id="SM00028">
    <property type="entry name" value="TPR"/>
    <property type="match status" value="5"/>
</dbReference>
<dbReference type="InterPro" id="IPR019734">
    <property type="entry name" value="TPR_rpt"/>
</dbReference>
<dbReference type="InterPro" id="IPR037919">
    <property type="entry name" value="OGT"/>
</dbReference>
<dbReference type="GO" id="GO:0097363">
    <property type="term" value="F:protein O-acetylglucosaminyltransferase activity"/>
    <property type="evidence" value="ECO:0007669"/>
    <property type="project" value="TreeGrafter"/>
</dbReference>
<evidence type="ECO:0000313" key="1">
    <source>
        <dbReference type="EMBL" id="CAA9228633.1"/>
    </source>
</evidence>
<name>A0A6J4HPZ2_9ACTN</name>